<feature type="domain" description="Histidine kinase" evidence="6">
    <location>
        <begin position="346"/>
        <end position="571"/>
    </location>
</feature>
<evidence type="ECO:0000256" key="3">
    <source>
        <dbReference type="ARBA" id="ARBA00022553"/>
    </source>
</evidence>
<dbReference type="Gene3D" id="3.30.565.10">
    <property type="entry name" value="Histidine kinase-like ATPase, C-terminal domain"/>
    <property type="match status" value="1"/>
</dbReference>
<dbReference type="GO" id="GO:0000155">
    <property type="term" value="F:phosphorelay sensor kinase activity"/>
    <property type="evidence" value="ECO:0007669"/>
    <property type="project" value="InterPro"/>
</dbReference>
<sequence>MTIAPRARPAGARALRTLWAITVVLPLAGLAIMAMQAWQGTLDAAEERVGRTAEMLREHALRAFEAQEIAIAAAESRVVGMTWEEIRASQPLHDFLLALDAVTPAAGGVTLVDPSGRFAASSTTGFPTPPIDVTGRDYVAAHPAGSGVREAPTIGKVVTSRSVGVLIFPMARSRRRPDGLGDGGIVVATLWPHYFQAFYRSILETPGDTVVLFRLDGAVLAAVPEPPNPEAAALPAAMGPLLSQLRRGTQGRLVQGESPVDGQPRLTAFRRVPGHDVGVAYGLSTAGLVADWRRQMLFPVMSAIAAMLLLGTVTYWAERALRARAAAEARSRTAERQATMGLLAGGLAHDFGNITQSVMAAAVLLAKHAENPARVRQVASHLGRHAERATALSRRMLDTTRRNGLGSEAQGPVDLGVAMRELAQLLDSTLGAGIRVRCEVTGPLHAAPSVDRAELETALINLAANARDAMKRGGTITISAARFAIPPRPADAPDLPPGDYIRLSVRDEGEGMPPAAIARLGEPFFTTKPEGQGTGLGLAMVAAFLRGAGGALAAESAPGQGTTIHLIVPAG</sequence>
<dbReference type="InterPro" id="IPR004358">
    <property type="entry name" value="Sig_transdc_His_kin-like_C"/>
</dbReference>
<dbReference type="Pfam" id="PF02518">
    <property type="entry name" value="HATPase_c"/>
    <property type="match status" value="1"/>
</dbReference>
<dbReference type="PROSITE" id="PS50109">
    <property type="entry name" value="HIS_KIN"/>
    <property type="match status" value="1"/>
</dbReference>
<dbReference type="PANTHER" id="PTHR43065:SF42">
    <property type="entry name" value="TWO-COMPONENT SENSOR PPRA"/>
    <property type="match status" value="1"/>
</dbReference>
<proteinExistence type="predicted"/>
<protein>
    <recommendedName>
        <fullName evidence="2">histidine kinase</fullName>
        <ecNumber evidence="2">2.7.13.3</ecNumber>
    </recommendedName>
</protein>
<dbReference type="InterPro" id="IPR003661">
    <property type="entry name" value="HisK_dim/P_dom"/>
</dbReference>
<dbReference type="SUPFAM" id="SSF55874">
    <property type="entry name" value="ATPase domain of HSP90 chaperone/DNA topoisomerase II/histidine kinase"/>
    <property type="match status" value="1"/>
</dbReference>
<feature type="region of interest" description="Disordered" evidence="4">
    <location>
        <begin position="391"/>
        <end position="410"/>
    </location>
</feature>
<evidence type="ECO:0000256" key="4">
    <source>
        <dbReference type="SAM" id="MobiDB-lite"/>
    </source>
</evidence>
<dbReference type="RefSeq" id="WP_164692373.1">
    <property type="nucleotide sequence ID" value="NZ_JAAIKB010000001.1"/>
</dbReference>
<dbReference type="PRINTS" id="PR00344">
    <property type="entry name" value="BCTRLSENSOR"/>
</dbReference>
<dbReference type="CDD" id="cd12915">
    <property type="entry name" value="PDC2_DGC_like"/>
    <property type="match status" value="1"/>
</dbReference>
<evidence type="ECO:0000313" key="8">
    <source>
        <dbReference type="Proteomes" id="UP000475385"/>
    </source>
</evidence>
<keyword evidence="3" id="KW-0597">Phosphoprotein</keyword>
<evidence type="ECO:0000313" key="7">
    <source>
        <dbReference type="EMBL" id="NGM18478.1"/>
    </source>
</evidence>
<dbReference type="Gene3D" id="3.30.450.20">
    <property type="entry name" value="PAS domain"/>
    <property type="match status" value="2"/>
</dbReference>
<reference evidence="7 8" key="1">
    <citation type="submission" date="2020-03" db="EMBL/GenBank/DDBJ databases">
        <title>Roseomonas stagni sp. nov., isolated from pond water in Japan.</title>
        <authorList>
            <person name="Furuhata K."/>
            <person name="Miyamoto H."/>
            <person name="Goto K."/>
        </authorList>
    </citation>
    <scope>NUCLEOTIDE SEQUENCE [LARGE SCALE GENOMIC DNA]</scope>
    <source>
        <strain evidence="7 8">PeD5</strain>
    </source>
</reference>
<feature type="transmembrane region" description="Helical" evidence="5">
    <location>
        <begin position="18"/>
        <end position="38"/>
    </location>
</feature>
<evidence type="ECO:0000259" key="6">
    <source>
        <dbReference type="PROSITE" id="PS50109"/>
    </source>
</evidence>
<dbReference type="AlphaFoldDB" id="A0A6M1LDW8"/>
<evidence type="ECO:0000256" key="5">
    <source>
        <dbReference type="SAM" id="Phobius"/>
    </source>
</evidence>
<dbReference type="SMART" id="SM00387">
    <property type="entry name" value="HATPase_c"/>
    <property type="match status" value="1"/>
</dbReference>
<comment type="catalytic activity">
    <reaction evidence="1">
        <text>ATP + protein L-histidine = ADP + protein N-phospho-L-histidine.</text>
        <dbReference type="EC" id="2.7.13.3"/>
    </reaction>
</comment>
<keyword evidence="5" id="KW-1133">Transmembrane helix</keyword>
<dbReference type="Proteomes" id="UP000475385">
    <property type="component" value="Unassembled WGS sequence"/>
</dbReference>
<keyword evidence="5" id="KW-0812">Transmembrane</keyword>
<dbReference type="PANTHER" id="PTHR43065">
    <property type="entry name" value="SENSOR HISTIDINE KINASE"/>
    <property type="match status" value="1"/>
</dbReference>
<organism evidence="7 8">
    <name type="scientific">Falsiroseomonas algicola</name>
    <dbReference type="NCBI Taxonomy" id="2716930"/>
    <lineage>
        <taxon>Bacteria</taxon>
        <taxon>Pseudomonadati</taxon>
        <taxon>Pseudomonadota</taxon>
        <taxon>Alphaproteobacteria</taxon>
        <taxon>Acetobacterales</taxon>
        <taxon>Roseomonadaceae</taxon>
        <taxon>Falsiroseomonas</taxon>
    </lineage>
</organism>
<dbReference type="EC" id="2.7.13.3" evidence="2"/>
<dbReference type="Pfam" id="PF22588">
    <property type="entry name" value="dCache_1_like"/>
    <property type="match status" value="1"/>
</dbReference>
<dbReference type="EMBL" id="JAAIKB010000001">
    <property type="protein sequence ID" value="NGM18478.1"/>
    <property type="molecule type" value="Genomic_DNA"/>
</dbReference>
<accession>A0A6M1LDW8</accession>
<evidence type="ECO:0000256" key="2">
    <source>
        <dbReference type="ARBA" id="ARBA00012438"/>
    </source>
</evidence>
<dbReference type="InterPro" id="IPR036890">
    <property type="entry name" value="HATPase_C_sf"/>
</dbReference>
<dbReference type="InterPro" id="IPR054327">
    <property type="entry name" value="His-kinase-like_sensor"/>
</dbReference>
<name>A0A6M1LDW8_9PROT</name>
<dbReference type="Gene3D" id="1.10.287.130">
    <property type="match status" value="1"/>
</dbReference>
<keyword evidence="8" id="KW-1185">Reference proteome</keyword>
<keyword evidence="5" id="KW-0472">Membrane</keyword>
<dbReference type="InterPro" id="IPR005467">
    <property type="entry name" value="His_kinase_dom"/>
</dbReference>
<gene>
    <name evidence="7" type="ORF">G3576_00530</name>
</gene>
<dbReference type="CDD" id="cd12914">
    <property type="entry name" value="PDC1_DGC_like"/>
    <property type="match status" value="1"/>
</dbReference>
<dbReference type="CDD" id="cd00082">
    <property type="entry name" value="HisKA"/>
    <property type="match status" value="1"/>
</dbReference>
<evidence type="ECO:0000256" key="1">
    <source>
        <dbReference type="ARBA" id="ARBA00000085"/>
    </source>
</evidence>
<comment type="caution">
    <text evidence="7">The sequence shown here is derived from an EMBL/GenBank/DDBJ whole genome shotgun (WGS) entry which is preliminary data.</text>
</comment>
<dbReference type="InterPro" id="IPR003594">
    <property type="entry name" value="HATPase_dom"/>
</dbReference>